<keyword evidence="2" id="KW-0812">Transmembrane</keyword>
<proteinExistence type="predicted"/>
<feature type="transmembrane region" description="Helical" evidence="2">
    <location>
        <begin position="377"/>
        <end position="395"/>
    </location>
</feature>
<keyword evidence="2" id="KW-1133">Transmembrane helix</keyword>
<feature type="transmembrane region" description="Helical" evidence="2">
    <location>
        <begin position="57"/>
        <end position="76"/>
    </location>
</feature>
<keyword evidence="2" id="KW-0472">Membrane</keyword>
<name>A0A498CCK4_9GAMM</name>
<reference evidence="4 5" key="1">
    <citation type="submission" date="2018-10" db="EMBL/GenBank/DDBJ databases">
        <title>Genomic Encyclopedia of Type Strains, Phase IV (KMG-IV): sequencing the most valuable type-strain genomes for metagenomic binning, comparative biology and taxonomic classification.</title>
        <authorList>
            <person name="Goeker M."/>
        </authorList>
    </citation>
    <scope>NUCLEOTIDE SEQUENCE [LARGE SCALE GENOMIC DNA]</scope>
    <source>
        <strain evidence="4 5">DSM 12769</strain>
    </source>
</reference>
<feature type="transmembrane region" description="Helical" evidence="2">
    <location>
        <begin position="239"/>
        <end position="263"/>
    </location>
</feature>
<dbReference type="RefSeq" id="WP_121440631.1">
    <property type="nucleotide sequence ID" value="NZ_RCDA01000001.1"/>
</dbReference>
<feature type="transmembrane region" description="Helical" evidence="2">
    <location>
        <begin position="12"/>
        <end position="32"/>
    </location>
</feature>
<comment type="caution">
    <text evidence="4">The sequence shown here is derived from an EMBL/GenBank/DDBJ whole genome shotgun (WGS) entry which is preliminary data.</text>
</comment>
<keyword evidence="5" id="KW-1185">Reference proteome</keyword>
<dbReference type="PANTHER" id="PTHR34473">
    <property type="entry name" value="UPF0699 TRANSMEMBRANE PROTEIN YDBS"/>
    <property type="match status" value="1"/>
</dbReference>
<protein>
    <submittedName>
        <fullName evidence="4">Putative membrane protein</fullName>
    </submittedName>
</protein>
<dbReference type="EMBL" id="RCDA01000001">
    <property type="protein sequence ID" value="RLK50118.1"/>
    <property type="molecule type" value="Genomic_DNA"/>
</dbReference>
<gene>
    <name evidence="4" type="ORF">DFR31_0007</name>
</gene>
<feature type="domain" description="YdbS-like PH" evidence="3">
    <location>
        <begin position="420"/>
        <end position="494"/>
    </location>
</feature>
<feature type="compositionally biased region" description="Low complexity" evidence="1">
    <location>
        <begin position="509"/>
        <end position="520"/>
    </location>
</feature>
<feature type="region of interest" description="Disordered" evidence="1">
    <location>
        <begin position="508"/>
        <end position="529"/>
    </location>
</feature>
<dbReference type="AlphaFoldDB" id="A0A498CCK4"/>
<dbReference type="PANTHER" id="PTHR34473:SF2">
    <property type="entry name" value="UPF0699 TRANSMEMBRANE PROTEIN YDBT"/>
    <property type="match status" value="1"/>
</dbReference>
<dbReference type="Proteomes" id="UP000275461">
    <property type="component" value="Unassembled WGS sequence"/>
</dbReference>
<sequence length="529" mass="58359">MSERIPGDSEQWQRLSPWALLILFLGGLLRFVRENLPLVAGAGAGAALLEQIGLRELGLALTLILLIAGLISLLYYRRFRFRLDGDVLVVQRGVLERREVKVSAERVQHMALEQPVYMRPFDVVRFSLDTPGGATADVELPGIRRELAERLQQRLERARGEAVGDDDPAGAAESARTPSPPLFRIGPLGLTRHGLASNHAYVIAALLAPVLQPLERMAMRNPELLAELPWLERAAESPWLALSVTVVALLLVLMLVSVVVAWLRFYGFTLVREGSRYVQYSGLFTRQQQTLSAAKLQSLEWVQTAVGRGLRCGYLVCHQYGLSAGPDTAGQRFLVPGLRQSEGPTLGAVFWPGSGDEAAGALELGYQRVHRLYRRVVALRLIVIAAVLALIFLGLTGFPGWLALIGVGAVIAWPVAWLRWRAVAWRRSGRFLCVRRGLLGRRTTLFPLEKVQAVTVQQSWVQRRRQLATLHLQLASGPVVVPFIPLATARAVANEALYRVACRPSLPLGAEQQPGDQAEQGQEEQDQNP</sequence>
<feature type="domain" description="YdbS-like PH" evidence="3">
    <location>
        <begin position="76"/>
        <end position="154"/>
    </location>
</feature>
<dbReference type="OrthoDB" id="155986at2"/>
<evidence type="ECO:0000259" key="3">
    <source>
        <dbReference type="Pfam" id="PF03703"/>
    </source>
</evidence>
<evidence type="ECO:0000313" key="5">
    <source>
        <dbReference type="Proteomes" id="UP000275461"/>
    </source>
</evidence>
<dbReference type="PIRSF" id="PIRSF026631">
    <property type="entry name" value="UCP026631"/>
    <property type="match status" value="1"/>
</dbReference>
<evidence type="ECO:0000313" key="4">
    <source>
        <dbReference type="EMBL" id="RLK50118.1"/>
    </source>
</evidence>
<feature type="transmembrane region" description="Helical" evidence="2">
    <location>
        <begin position="401"/>
        <end position="420"/>
    </location>
</feature>
<organism evidence="4 5">
    <name type="scientific">Alkalispirillum mobile</name>
    <dbReference type="NCBI Taxonomy" id="85925"/>
    <lineage>
        <taxon>Bacteria</taxon>
        <taxon>Pseudomonadati</taxon>
        <taxon>Pseudomonadota</taxon>
        <taxon>Gammaproteobacteria</taxon>
        <taxon>Chromatiales</taxon>
        <taxon>Ectothiorhodospiraceae</taxon>
        <taxon>Alkalispirillum</taxon>
    </lineage>
</organism>
<evidence type="ECO:0000256" key="2">
    <source>
        <dbReference type="SAM" id="Phobius"/>
    </source>
</evidence>
<accession>A0A498CCK4</accession>
<evidence type="ECO:0000256" key="1">
    <source>
        <dbReference type="SAM" id="MobiDB-lite"/>
    </source>
</evidence>
<feature type="region of interest" description="Disordered" evidence="1">
    <location>
        <begin position="157"/>
        <end position="178"/>
    </location>
</feature>
<dbReference type="Pfam" id="PF03703">
    <property type="entry name" value="bPH_2"/>
    <property type="match status" value="2"/>
</dbReference>
<dbReference type="InterPro" id="IPR005182">
    <property type="entry name" value="YdbS-like_PH"/>
</dbReference>
<dbReference type="InterPro" id="IPR014529">
    <property type="entry name" value="UCP026631"/>
</dbReference>